<accession>A0ABY6HLI3</accession>
<reference evidence="5" key="1">
    <citation type="submission" date="2022-09" db="EMBL/GenBank/DDBJ databases">
        <title>Actin cytoskeleton and complex cell architecture in an #Asgard archaeon.</title>
        <authorList>
            <person name="Ponce Toledo R.I."/>
            <person name="Schleper C."/>
            <person name="Rodrigues Oliveira T."/>
            <person name="Wollweber F."/>
            <person name="Xu J."/>
            <person name="Rittmann S."/>
            <person name="Klingl A."/>
            <person name="Pilhofer M."/>
        </authorList>
    </citation>
    <scope>NUCLEOTIDE SEQUENCE</scope>
    <source>
        <strain evidence="5">B-35</strain>
    </source>
</reference>
<dbReference type="PANTHER" id="PTHR43432:SF5">
    <property type="entry name" value="ELP3_MIAA_NIFB-LIKE RADICAL SAM CORE DOMAIN-CONTAINING PROTEIN"/>
    <property type="match status" value="1"/>
</dbReference>
<dbReference type="Pfam" id="PF04055">
    <property type="entry name" value="Radical_SAM"/>
    <property type="match status" value="1"/>
</dbReference>
<dbReference type="SUPFAM" id="SSF102114">
    <property type="entry name" value="Radical SAM enzymes"/>
    <property type="match status" value="1"/>
</dbReference>
<dbReference type="InterPro" id="IPR040086">
    <property type="entry name" value="MJ0683-like"/>
</dbReference>
<dbReference type="PANTHER" id="PTHR43432">
    <property type="entry name" value="SLR0285 PROTEIN"/>
    <property type="match status" value="1"/>
</dbReference>
<evidence type="ECO:0000256" key="2">
    <source>
        <dbReference type="ARBA" id="ARBA00023004"/>
    </source>
</evidence>
<dbReference type="CDD" id="cd01335">
    <property type="entry name" value="Radical_SAM"/>
    <property type="match status" value="1"/>
</dbReference>
<dbReference type="InterPro" id="IPR006638">
    <property type="entry name" value="Elp3/MiaA/NifB-like_rSAM"/>
</dbReference>
<keyword evidence="3" id="KW-0411">Iron-sulfur</keyword>
<feature type="domain" description="Elp3/MiaA/NifB-like radical SAM core" evidence="4">
    <location>
        <begin position="25"/>
        <end position="247"/>
    </location>
</feature>
<sequence>MVNYEPKYAKSILNKMKYIDSWFWCRYTLNAYNGCEHACTYCDARSDRYYLHQDFDKKIYIKTNAANLLDSKLKNARSLEKDVIAMAGTSDGYQPAEKTAENTKKILQVILKHGFPVNISTKNKLIVRDLDIFSEIAKKSWANIAFTITSVDQDLTSFLEPRASTIEERFSAIKNISHQFPDIKIGINLMPIIPLLHDDHNDLEELIKKGKEAGAQYILFAPGVTLRDNQGKYFLKRLKKYLERQNKIDLFHQFVSHFGPEGTHPQAYYHQKNMEVWNLCQKYDMNIEVPRWIPSDYRKENYKAAEILLTKARILKFERKPFKDIYWAGMNINNLKQPLGQLHKQGKLKDILKSTSRVYSLIQPYIKPPTSLDKFF</sequence>
<dbReference type="EMBL" id="CP104013">
    <property type="protein sequence ID" value="UYP44370.1"/>
    <property type="molecule type" value="Genomic_DNA"/>
</dbReference>
<dbReference type="Proteomes" id="UP001208689">
    <property type="component" value="Chromosome"/>
</dbReference>
<evidence type="ECO:0000313" key="5">
    <source>
        <dbReference type="EMBL" id="UYP44370.1"/>
    </source>
</evidence>
<name>A0ABY6HLI3_9ARCH</name>
<dbReference type="InterPro" id="IPR007197">
    <property type="entry name" value="rSAM"/>
</dbReference>
<evidence type="ECO:0000313" key="6">
    <source>
        <dbReference type="Proteomes" id="UP001208689"/>
    </source>
</evidence>
<evidence type="ECO:0000256" key="3">
    <source>
        <dbReference type="ARBA" id="ARBA00023014"/>
    </source>
</evidence>
<dbReference type="SFLD" id="SFLDG01084">
    <property type="entry name" value="Uncharacterised_Radical_SAM_Su"/>
    <property type="match status" value="1"/>
</dbReference>
<keyword evidence="2" id="KW-0408">Iron</keyword>
<evidence type="ECO:0000259" key="4">
    <source>
        <dbReference type="SMART" id="SM00729"/>
    </source>
</evidence>
<gene>
    <name evidence="5" type="ORF">NEF87_000655</name>
</gene>
<proteinExistence type="predicted"/>
<dbReference type="InterPro" id="IPR058240">
    <property type="entry name" value="rSAM_sf"/>
</dbReference>
<dbReference type="SFLD" id="SFLDS00029">
    <property type="entry name" value="Radical_SAM"/>
    <property type="match status" value="1"/>
</dbReference>
<protein>
    <recommendedName>
        <fullName evidence="4">Elp3/MiaA/NifB-like radical SAM core domain-containing protein</fullName>
    </recommendedName>
</protein>
<dbReference type="SMART" id="SM00729">
    <property type="entry name" value="Elp3"/>
    <property type="match status" value="1"/>
</dbReference>
<organism evidence="5 6">
    <name type="scientific">Candidatus Lokiarchaeum ossiferum</name>
    <dbReference type="NCBI Taxonomy" id="2951803"/>
    <lineage>
        <taxon>Archaea</taxon>
        <taxon>Promethearchaeati</taxon>
        <taxon>Promethearchaeota</taxon>
        <taxon>Promethearchaeia</taxon>
        <taxon>Promethearchaeales</taxon>
        <taxon>Promethearchaeaceae</taxon>
        <taxon>Candidatus Lokiarchaeum</taxon>
    </lineage>
</organism>
<dbReference type="Gene3D" id="3.80.30.30">
    <property type="match status" value="1"/>
</dbReference>
<keyword evidence="6" id="KW-1185">Reference proteome</keyword>
<evidence type="ECO:0000256" key="1">
    <source>
        <dbReference type="ARBA" id="ARBA00022723"/>
    </source>
</evidence>
<keyword evidence="1" id="KW-0479">Metal-binding</keyword>